<dbReference type="Pfam" id="PF05101">
    <property type="entry name" value="VirB3"/>
    <property type="match status" value="1"/>
</dbReference>
<proteinExistence type="predicted"/>
<feature type="transmembrane region" description="Helical" evidence="5">
    <location>
        <begin position="49"/>
        <end position="67"/>
    </location>
</feature>
<dbReference type="EMBL" id="CP121195">
    <property type="protein sequence ID" value="XBH15123.1"/>
    <property type="molecule type" value="Genomic_DNA"/>
</dbReference>
<evidence type="ECO:0000313" key="6">
    <source>
        <dbReference type="EMBL" id="XBH15123.1"/>
    </source>
</evidence>
<evidence type="ECO:0000256" key="2">
    <source>
        <dbReference type="ARBA" id="ARBA00022692"/>
    </source>
</evidence>
<feature type="transmembrane region" description="Helical" evidence="5">
    <location>
        <begin position="21"/>
        <end position="43"/>
    </location>
</feature>
<reference evidence="6" key="1">
    <citation type="submission" date="2023-03" db="EMBL/GenBank/DDBJ databases">
        <title>Edaphobacter sp.</title>
        <authorList>
            <person name="Huber K.J."/>
            <person name="Papendorf J."/>
            <person name="Pilke C."/>
            <person name="Bunk B."/>
            <person name="Sproeer C."/>
            <person name="Pester M."/>
        </authorList>
    </citation>
    <scope>NUCLEOTIDE SEQUENCE</scope>
    <source>
        <strain evidence="6">DSM 109920</strain>
    </source>
</reference>
<dbReference type="AlphaFoldDB" id="A0AAU7DD00"/>
<evidence type="ECO:0000256" key="1">
    <source>
        <dbReference type="ARBA" id="ARBA00004370"/>
    </source>
</evidence>
<dbReference type="GO" id="GO:0016020">
    <property type="term" value="C:membrane"/>
    <property type="evidence" value="ECO:0007669"/>
    <property type="project" value="UniProtKB-SubCell"/>
</dbReference>
<keyword evidence="3 5" id="KW-1133">Transmembrane helix</keyword>
<organism evidence="6">
    <name type="scientific">Edaphobacter paludis</name>
    <dbReference type="NCBI Taxonomy" id="3035702"/>
    <lineage>
        <taxon>Bacteria</taxon>
        <taxon>Pseudomonadati</taxon>
        <taxon>Acidobacteriota</taxon>
        <taxon>Terriglobia</taxon>
        <taxon>Terriglobales</taxon>
        <taxon>Acidobacteriaceae</taxon>
        <taxon>Edaphobacter</taxon>
    </lineage>
</organism>
<name>A0AAU7DD00_9BACT</name>
<dbReference type="InterPro" id="IPR007792">
    <property type="entry name" value="T4SS_VirB3/TrbD/AvhB"/>
</dbReference>
<keyword evidence="4 5" id="KW-0472">Membrane</keyword>
<comment type="subcellular location">
    <subcellularLocation>
        <location evidence="1">Membrane</location>
    </subcellularLocation>
</comment>
<evidence type="ECO:0000256" key="3">
    <source>
        <dbReference type="ARBA" id="ARBA00022989"/>
    </source>
</evidence>
<accession>A0AAU7DD00</accession>
<evidence type="ECO:0000256" key="4">
    <source>
        <dbReference type="ARBA" id="ARBA00023136"/>
    </source>
</evidence>
<dbReference type="RefSeq" id="WP_348270134.1">
    <property type="nucleotide sequence ID" value="NZ_CP121195.1"/>
</dbReference>
<protein>
    <submittedName>
        <fullName evidence="6">VirB3 family type IV secretion system protein</fullName>
    </submittedName>
</protein>
<gene>
    <name evidence="6" type="ORF">P8936_08145</name>
</gene>
<evidence type="ECO:0000256" key="5">
    <source>
        <dbReference type="SAM" id="Phobius"/>
    </source>
</evidence>
<keyword evidence="2 5" id="KW-0812">Transmembrane</keyword>
<sequence>MSDQQNRKRRTNRVFKSLHKPLTYLGVERTLFYFVCVGAVGAFNLFNSILAGIGVFIGGFAFGHWVTSSDPAFLRILAKSEKYKLRYDAAKQGVPRVEVV</sequence>